<evidence type="ECO:0000313" key="2">
    <source>
        <dbReference type="EMBL" id="OQD99100.1"/>
    </source>
</evidence>
<keyword evidence="1" id="KW-0472">Membrane</keyword>
<dbReference type="Proteomes" id="UP000191612">
    <property type="component" value="Unassembled WGS sequence"/>
</dbReference>
<feature type="transmembrane region" description="Helical" evidence="1">
    <location>
        <begin position="51"/>
        <end position="70"/>
    </location>
</feature>
<dbReference type="EMBL" id="MDYO01000007">
    <property type="protein sequence ID" value="OQD99100.1"/>
    <property type="molecule type" value="Genomic_DNA"/>
</dbReference>
<comment type="caution">
    <text evidence="2">The sequence shown here is derived from an EMBL/GenBank/DDBJ whole genome shotgun (WGS) entry which is preliminary data.</text>
</comment>
<protein>
    <submittedName>
        <fullName evidence="2">Uncharacterized protein</fullName>
    </submittedName>
</protein>
<keyword evidence="1" id="KW-1133">Transmembrane helix</keyword>
<name>A0A1V6RC38_9EURO</name>
<dbReference type="STRING" id="60172.A0A1V6RC38"/>
<gene>
    <name evidence="2" type="ORF">PENSOL_c007G03951</name>
</gene>
<evidence type="ECO:0000256" key="1">
    <source>
        <dbReference type="SAM" id="Phobius"/>
    </source>
</evidence>
<evidence type="ECO:0000313" key="3">
    <source>
        <dbReference type="Proteomes" id="UP000191612"/>
    </source>
</evidence>
<accession>A0A1V6RC38</accession>
<organism evidence="2 3">
    <name type="scientific">Penicillium solitum</name>
    <dbReference type="NCBI Taxonomy" id="60172"/>
    <lineage>
        <taxon>Eukaryota</taxon>
        <taxon>Fungi</taxon>
        <taxon>Dikarya</taxon>
        <taxon>Ascomycota</taxon>
        <taxon>Pezizomycotina</taxon>
        <taxon>Eurotiomycetes</taxon>
        <taxon>Eurotiomycetidae</taxon>
        <taxon>Eurotiales</taxon>
        <taxon>Aspergillaceae</taxon>
        <taxon>Penicillium</taxon>
    </lineage>
</organism>
<reference evidence="3" key="1">
    <citation type="journal article" date="2017" name="Nat. Microbiol.">
        <title>Global analysis of biosynthetic gene clusters reveals vast potential of secondary metabolite production in Penicillium species.</title>
        <authorList>
            <person name="Nielsen J.C."/>
            <person name="Grijseels S."/>
            <person name="Prigent S."/>
            <person name="Ji B."/>
            <person name="Dainat J."/>
            <person name="Nielsen K.F."/>
            <person name="Frisvad J.C."/>
            <person name="Workman M."/>
            <person name="Nielsen J."/>
        </authorList>
    </citation>
    <scope>NUCLEOTIDE SEQUENCE [LARGE SCALE GENOMIC DNA]</scope>
    <source>
        <strain evidence="3">IBT 29525</strain>
    </source>
</reference>
<keyword evidence="1" id="KW-0812">Transmembrane</keyword>
<proteinExistence type="predicted"/>
<dbReference type="AlphaFoldDB" id="A0A1V6RC38"/>
<keyword evidence="3" id="KW-1185">Reference proteome</keyword>
<sequence>MANWNKFSLNLWHSESVVVRYFNLDPCNSYNKKTRAIGSCSSAKHLSVCWVIVPIGFVPAMSLLFLRWLLGAVQSHVKGKLGRPAICNDSSLYELASNWEKTFLRLPQLLDNTCTVAEYEEDSQQSLQAVVEAEAFDAQVA</sequence>